<evidence type="ECO:0000259" key="1">
    <source>
        <dbReference type="Pfam" id="PF03551"/>
    </source>
</evidence>
<comment type="caution">
    <text evidence="2">The sequence shown here is derived from an EMBL/GenBank/DDBJ whole genome shotgun (WGS) entry which is preliminary data.</text>
</comment>
<dbReference type="InterPro" id="IPR036388">
    <property type="entry name" value="WH-like_DNA-bd_sf"/>
</dbReference>
<gene>
    <name evidence="2" type="ORF">RN51_00596</name>
</gene>
<evidence type="ECO:0000313" key="3">
    <source>
        <dbReference type="Proteomes" id="UP000033725"/>
    </source>
</evidence>
<dbReference type="PANTHER" id="PTHR33169">
    <property type="entry name" value="PADR-FAMILY TRANSCRIPTIONAL REGULATOR"/>
    <property type="match status" value="1"/>
</dbReference>
<reference evidence="2 3" key="1">
    <citation type="submission" date="2015-02" db="EMBL/GenBank/DDBJ databases">
        <title>Draft genome sequences of ten Microbacterium spp. with emphasis on heavy metal contaminated environments.</title>
        <authorList>
            <person name="Corretto E."/>
        </authorList>
    </citation>
    <scope>NUCLEOTIDE SEQUENCE [LARGE SCALE GENOMIC DNA]</scope>
    <source>
        <strain evidence="2 3">BEL163</strain>
    </source>
</reference>
<dbReference type="PATRIC" id="fig|82380.10.peg.594"/>
<dbReference type="SUPFAM" id="SSF46785">
    <property type="entry name" value="Winged helix' DNA-binding domain"/>
    <property type="match status" value="1"/>
</dbReference>
<dbReference type="InterPro" id="IPR052509">
    <property type="entry name" value="Metal_resp_DNA-bind_regulator"/>
</dbReference>
<organism evidence="2 3">
    <name type="scientific">Microbacterium oxydans</name>
    <dbReference type="NCBI Taxonomy" id="82380"/>
    <lineage>
        <taxon>Bacteria</taxon>
        <taxon>Bacillati</taxon>
        <taxon>Actinomycetota</taxon>
        <taxon>Actinomycetes</taxon>
        <taxon>Micrococcales</taxon>
        <taxon>Microbacteriaceae</taxon>
        <taxon>Microbacterium</taxon>
    </lineage>
</organism>
<dbReference type="PANTHER" id="PTHR33169:SF14">
    <property type="entry name" value="TRANSCRIPTIONAL REGULATOR RV3488"/>
    <property type="match status" value="1"/>
</dbReference>
<dbReference type="Gene3D" id="1.10.10.10">
    <property type="entry name" value="Winged helix-like DNA-binding domain superfamily/Winged helix DNA-binding domain"/>
    <property type="match status" value="1"/>
</dbReference>
<dbReference type="AlphaFoldDB" id="A0A0F0KYA1"/>
<protein>
    <submittedName>
        <fullName evidence="2">Transcriptional regulator PadR-like family protein</fullName>
    </submittedName>
</protein>
<dbReference type="Proteomes" id="UP000033725">
    <property type="component" value="Unassembled WGS sequence"/>
</dbReference>
<dbReference type="EMBL" id="JYIV01000016">
    <property type="protein sequence ID" value="KJL25459.1"/>
    <property type="molecule type" value="Genomic_DNA"/>
</dbReference>
<name>A0A0F0KYA1_9MICO</name>
<evidence type="ECO:0000313" key="2">
    <source>
        <dbReference type="EMBL" id="KJL25459.1"/>
    </source>
</evidence>
<proteinExistence type="predicted"/>
<sequence>MKKDAVDRLTPMGVMVLALLREGDMHPYEMVRLMRARHDDRLLTITNGTLYHTVSRLHRAGLIDELGIDREGNRPERTTYSLTETGREAVVTWVRRELPRIDHPADFRIALAEAHNLERPEVVDLLRARRIALVDDHARHRDGLGKAREKHVPEQVLVEIERQEALLTAELRWLDSLLDRLETEVLPWGPTAFQNSDRYRAQRKAAQQ</sequence>
<dbReference type="RefSeq" id="WP_045262554.1">
    <property type="nucleotide sequence ID" value="NZ_JYIV01000016.1"/>
</dbReference>
<dbReference type="OrthoDB" id="8443918at2"/>
<accession>A0A0F0KYA1</accession>
<dbReference type="InterPro" id="IPR005149">
    <property type="entry name" value="Tscrpt_reg_PadR_N"/>
</dbReference>
<feature type="domain" description="Transcription regulator PadR N-terminal" evidence="1">
    <location>
        <begin position="16"/>
        <end position="89"/>
    </location>
</feature>
<dbReference type="InterPro" id="IPR036390">
    <property type="entry name" value="WH_DNA-bd_sf"/>
</dbReference>
<dbReference type="Pfam" id="PF03551">
    <property type="entry name" value="PadR"/>
    <property type="match status" value="1"/>
</dbReference>